<evidence type="ECO:0000313" key="1">
    <source>
        <dbReference type="EMBL" id="KAK4366761.1"/>
    </source>
</evidence>
<dbReference type="AlphaFoldDB" id="A0AAE1VK26"/>
<name>A0AAE1VK26_9SOLA</name>
<comment type="caution">
    <text evidence="1">The sequence shown here is derived from an EMBL/GenBank/DDBJ whole genome shotgun (WGS) entry which is preliminary data.</text>
</comment>
<dbReference type="Proteomes" id="UP001291623">
    <property type="component" value="Unassembled WGS sequence"/>
</dbReference>
<evidence type="ECO:0000313" key="2">
    <source>
        <dbReference type="Proteomes" id="UP001291623"/>
    </source>
</evidence>
<dbReference type="PANTHER" id="PTHR33022:SF26">
    <property type="entry name" value="UBIQUITIN-LIKE PROTEASE FAMILY PROFILE DOMAIN-CONTAINING PROTEIN"/>
    <property type="match status" value="1"/>
</dbReference>
<dbReference type="EMBL" id="JAVYJV010000007">
    <property type="protein sequence ID" value="KAK4366761.1"/>
    <property type="molecule type" value="Genomic_DNA"/>
</dbReference>
<dbReference type="PANTHER" id="PTHR33022">
    <property type="entry name" value="DUF1985 DOMAIN-CONTAINING PROTEIN"/>
    <property type="match status" value="1"/>
</dbReference>
<reference evidence="1" key="1">
    <citation type="submission" date="2023-12" db="EMBL/GenBank/DDBJ databases">
        <title>Genome assembly of Anisodus tanguticus.</title>
        <authorList>
            <person name="Wang Y.-J."/>
        </authorList>
    </citation>
    <scope>NUCLEOTIDE SEQUENCE</scope>
    <source>
        <strain evidence="1">KB-2021</strain>
        <tissue evidence="1">Leaf</tissue>
    </source>
</reference>
<proteinExistence type="predicted"/>
<accession>A0AAE1VK26</accession>
<gene>
    <name evidence="1" type="ORF">RND71_014641</name>
</gene>
<keyword evidence="2" id="KW-1185">Reference proteome</keyword>
<sequence length="83" mass="9510">MYVAVFAEYLSLGEGIPSEEFNDELLRTRYDVLLWDYAKQKIESEAVSDIEAPQKSVRPKIDFDQVEKITETFASGVDFSVQI</sequence>
<organism evidence="1 2">
    <name type="scientific">Anisodus tanguticus</name>
    <dbReference type="NCBI Taxonomy" id="243964"/>
    <lineage>
        <taxon>Eukaryota</taxon>
        <taxon>Viridiplantae</taxon>
        <taxon>Streptophyta</taxon>
        <taxon>Embryophyta</taxon>
        <taxon>Tracheophyta</taxon>
        <taxon>Spermatophyta</taxon>
        <taxon>Magnoliopsida</taxon>
        <taxon>eudicotyledons</taxon>
        <taxon>Gunneridae</taxon>
        <taxon>Pentapetalae</taxon>
        <taxon>asterids</taxon>
        <taxon>lamiids</taxon>
        <taxon>Solanales</taxon>
        <taxon>Solanaceae</taxon>
        <taxon>Solanoideae</taxon>
        <taxon>Hyoscyameae</taxon>
        <taxon>Anisodus</taxon>
    </lineage>
</organism>
<protein>
    <submittedName>
        <fullName evidence="1">Uncharacterized protein</fullName>
    </submittedName>
</protein>